<dbReference type="InterPro" id="IPR000742">
    <property type="entry name" value="EGF"/>
</dbReference>
<evidence type="ECO:0000256" key="7">
    <source>
        <dbReference type="PROSITE-ProRule" id="PRU00479"/>
    </source>
</evidence>
<dbReference type="InterPro" id="IPR001881">
    <property type="entry name" value="EGF-like_Ca-bd_dom"/>
</dbReference>
<protein>
    <submittedName>
        <fullName evidence="11">Euphy</fullName>
    </submittedName>
</protein>
<feature type="domain" description="EGF-like" evidence="9">
    <location>
        <begin position="258"/>
        <end position="294"/>
    </location>
</feature>
<dbReference type="CDD" id="cd00054">
    <property type="entry name" value="EGF_CA"/>
    <property type="match status" value="4"/>
</dbReference>
<dbReference type="Gene3D" id="2.10.25.10">
    <property type="entry name" value="Laminin"/>
    <property type="match status" value="4"/>
</dbReference>
<feature type="domain" description="EGF-like" evidence="9">
    <location>
        <begin position="296"/>
        <end position="332"/>
    </location>
</feature>
<proteinExistence type="evidence at transcript level"/>
<feature type="domain" description="EGF-like" evidence="9">
    <location>
        <begin position="72"/>
        <end position="108"/>
    </location>
</feature>
<evidence type="ECO:0000256" key="1">
    <source>
        <dbReference type="ARBA" id="ARBA00022536"/>
    </source>
</evidence>
<dbReference type="InterPro" id="IPR000562">
    <property type="entry name" value="FN_type2_dom"/>
</dbReference>
<dbReference type="EMBL" id="KR445656">
    <property type="protein sequence ID" value="AKR17060.1"/>
    <property type="molecule type" value="mRNA"/>
</dbReference>
<feature type="chain" id="PRO_5005452015" evidence="8">
    <location>
        <begin position="17"/>
        <end position="433"/>
    </location>
</feature>
<dbReference type="InterPro" id="IPR013806">
    <property type="entry name" value="Kringle-like"/>
</dbReference>
<dbReference type="SUPFAM" id="SSF57196">
    <property type="entry name" value="EGF/Laminin"/>
    <property type="match status" value="4"/>
</dbReference>
<feature type="domain" description="Fibronectin type-II" evidence="10">
    <location>
        <begin position="29"/>
        <end position="73"/>
    </location>
</feature>
<evidence type="ECO:0000256" key="6">
    <source>
        <dbReference type="PROSITE-ProRule" id="PRU00076"/>
    </source>
</evidence>
<dbReference type="InterPro" id="IPR000152">
    <property type="entry name" value="EGF-type_Asp/Asn_hydroxyl_site"/>
</dbReference>
<dbReference type="FunFam" id="2.10.25.10:FF:000173">
    <property type="entry name" value="Neurogenic locus notch protein 2"/>
    <property type="match status" value="1"/>
</dbReference>
<dbReference type="Pfam" id="PF00040">
    <property type="entry name" value="fn2"/>
    <property type="match status" value="3"/>
</dbReference>
<dbReference type="SMART" id="SM00059">
    <property type="entry name" value="FN2"/>
    <property type="match status" value="3"/>
</dbReference>
<accession>A0A0K0QVE5</accession>
<sequence length="433" mass="47984">MFTYTLLAFSISLALGASQCPPGKKTDDPQGRCCVFPFTYRGKSYSACTKYGHNRLWCSLDAVYKGHWANCVNPCTNNPCMNGGTCQVTGDDSYSCQCPEGYIGDNCEKRIPCPPDKRTDDAQGRCCVFPFKYGLKSFTACTKYGHNRLWCSLDAFYRGRWANCVNPCTNNPCMNGGTCQVTGNDSYSCQCPEGYIGDNCEKRLPCPPGKRTDDAQGRCCVFPFKYGLKSFSTCTKHGHNRLWCSLDAFYRGRWANCVNDCVPSPCKNGATCTETKEGYSCQPCPPGWQGKDCDEDVDECESSPCKNGGTCVNEPGTYTCICKTGFRGKLCEEVYWKPEGCFNEKKLTKRLLKKWFKQAKGVTDIGQIFQTCKAAAEQAGYEIFAIRNINNCVTSSNGKLVDFKAYGVSSNCRTNEEGHGIGNSKLAIFVYTR</sequence>
<dbReference type="PROSITE" id="PS50026">
    <property type="entry name" value="EGF_3"/>
    <property type="match status" value="4"/>
</dbReference>
<dbReference type="InterPro" id="IPR036943">
    <property type="entry name" value="FN_type2_sf"/>
</dbReference>
<evidence type="ECO:0000313" key="11">
    <source>
        <dbReference type="EMBL" id="AKR17060.1"/>
    </source>
</evidence>
<dbReference type="SMART" id="SM00181">
    <property type="entry name" value="EGF"/>
    <property type="match status" value="4"/>
</dbReference>
<keyword evidence="1 6" id="KW-0245">EGF-like domain</keyword>
<dbReference type="Gene3D" id="2.10.10.10">
    <property type="entry name" value="Fibronectin, type II, collagen-binding"/>
    <property type="match status" value="3"/>
</dbReference>
<reference evidence="11" key="1">
    <citation type="journal article" date="2015" name="Biol. Reprod.">
        <title>From Somatic Cells to Oocytes: A Novel Yolk Protein Produced by Ovarian Somatic Cells in a Stony Coral, Euphyllia ancora.</title>
        <authorList>
            <person name="Shikina S."/>
            <person name="Chiu Y.L."/>
            <person name="Lee Y.H."/>
            <person name="Chang C.F."/>
        </authorList>
    </citation>
    <scope>NUCLEOTIDE SEQUENCE</scope>
</reference>
<comment type="caution">
    <text evidence="7">Lacks conserved residue(s) required for the propagation of feature annotation.</text>
</comment>
<dbReference type="SMART" id="SM00179">
    <property type="entry name" value="EGF_CA"/>
    <property type="match status" value="4"/>
</dbReference>
<dbReference type="Pfam" id="PF00008">
    <property type="entry name" value="EGF"/>
    <property type="match status" value="4"/>
</dbReference>
<evidence type="ECO:0000256" key="3">
    <source>
        <dbReference type="ARBA" id="ARBA00022737"/>
    </source>
</evidence>
<evidence type="ECO:0000256" key="2">
    <source>
        <dbReference type="ARBA" id="ARBA00022729"/>
    </source>
</evidence>
<feature type="disulfide bond" evidence="6">
    <location>
        <begin position="98"/>
        <end position="107"/>
    </location>
</feature>
<feature type="disulfide bond" evidence="6">
    <location>
        <begin position="322"/>
        <end position="331"/>
    </location>
</feature>
<dbReference type="FunFam" id="2.10.25.10:FF:000525">
    <property type="entry name" value="Fat-like cadherin-related tumor suppressor homolog"/>
    <property type="match status" value="2"/>
</dbReference>
<organism evidence="11">
    <name type="scientific">Fimbriaphyllia ancora</name>
    <name type="common">Hammer coral</name>
    <name type="synonym">Euphyllia ancora</name>
    <dbReference type="NCBI Taxonomy" id="46750"/>
    <lineage>
        <taxon>Eukaryota</taxon>
        <taxon>Metazoa</taxon>
        <taxon>Cnidaria</taxon>
        <taxon>Anthozoa</taxon>
        <taxon>Hexacorallia</taxon>
        <taxon>Scleractinia</taxon>
        <taxon>Caryophylliina</taxon>
        <taxon>Caryophylliidae</taxon>
        <taxon>Fimbriaphyllia</taxon>
    </lineage>
</organism>
<evidence type="ECO:0000259" key="9">
    <source>
        <dbReference type="PROSITE" id="PS50026"/>
    </source>
</evidence>
<dbReference type="PROSITE" id="PS01186">
    <property type="entry name" value="EGF_2"/>
    <property type="match status" value="3"/>
</dbReference>
<dbReference type="GO" id="GO:0005509">
    <property type="term" value="F:calcium ion binding"/>
    <property type="evidence" value="ECO:0007669"/>
    <property type="project" value="InterPro"/>
</dbReference>
<feature type="domain" description="EGF-like" evidence="9">
    <location>
        <begin position="165"/>
        <end position="201"/>
    </location>
</feature>
<evidence type="ECO:0000256" key="8">
    <source>
        <dbReference type="SAM" id="SignalP"/>
    </source>
</evidence>
<dbReference type="InterPro" id="IPR018097">
    <property type="entry name" value="EGF_Ca-bd_CS"/>
</dbReference>
<evidence type="ECO:0000259" key="10">
    <source>
        <dbReference type="PROSITE" id="PS51092"/>
    </source>
</evidence>
<feature type="disulfide bond" evidence="6">
    <location>
        <begin position="191"/>
        <end position="200"/>
    </location>
</feature>
<keyword evidence="4 6" id="KW-1015">Disulfide bond</keyword>
<feature type="domain" description="Fibronectin type-II" evidence="10">
    <location>
        <begin position="215"/>
        <end position="259"/>
    </location>
</feature>
<dbReference type="PROSITE" id="PS51092">
    <property type="entry name" value="FN2_2"/>
    <property type="match status" value="3"/>
</dbReference>
<dbReference type="FunFam" id="2.10.25.10:FF:000327">
    <property type="entry name" value="neurogenic locus notch homolog protein 4"/>
    <property type="match status" value="1"/>
</dbReference>
<keyword evidence="3" id="KW-0677">Repeat</keyword>
<dbReference type="PROSITE" id="PS01187">
    <property type="entry name" value="EGF_CA"/>
    <property type="match status" value="1"/>
</dbReference>
<feature type="disulfide bond" evidence="6">
    <location>
        <begin position="284"/>
        <end position="293"/>
    </location>
</feature>
<keyword evidence="5" id="KW-0325">Glycoprotein</keyword>
<dbReference type="PANTHER" id="PTHR12916">
    <property type="entry name" value="CYTOCHROME C OXIDASE POLYPEPTIDE VIC-2"/>
    <property type="match status" value="1"/>
</dbReference>
<feature type="domain" description="Fibronectin type-II" evidence="10">
    <location>
        <begin position="122"/>
        <end position="166"/>
    </location>
</feature>
<dbReference type="AlphaFoldDB" id="A0A0K0QVE5"/>
<dbReference type="SUPFAM" id="SSF57440">
    <property type="entry name" value="Kringle-like"/>
    <property type="match status" value="3"/>
</dbReference>
<dbReference type="PROSITE" id="PS00010">
    <property type="entry name" value="ASX_HYDROXYL"/>
    <property type="match status" value="1"/>
</dbReference>
<name>A0A0K0QVE5_FIMAN</name>
<dbReference type="PROSITE" id="PS00022">
    <property type="entry name" value="EGF_1"/>
    <property type="match status" value="3"/>
</dbReference>
<evidence type="ECO:0000256" key="4">
    <source>
        <dbReference type="ARBA" id="ARBA00023157"/>
    </source>
</evidence>
<dbReference type="PANTHER" id="PTHR12916:SF4">
    <property type="entry name" value="UNINFLATABLE, ISOFORM C"/>
    <property type="match status" value="1"/>
</dbReference>
<feature type="signal peptide" evidence="8">
    <location>
        <begin position="1"/>
        <end position="16"/>
    </location>
</feature>
<keyword evidence="2 8" id="KW-0732">Signal</keyword>
<evidence type="ECO:0000256" key="5">
    <source>
        <dbReference type="ARBA" id="ARBA00023180"/>
    </source>
</evidence>